<feature type="region of interest" description="Disordered" evidence="1">
    <location>
        <begin position="33"/>
        <end position="110"/>
    </location>
</feature>
<feature type="compositionally biased region" description="Pro residues" evidence="1">
    <location>
        <begin position="79"/>
        <end position="93"/>
    </location>
</feature>
<evidence type="ECO:0000313" key="4">
    <source>
        <dbReference type="Proteomes" id="UP001596958"/>
    </source>
</evidence>
<feature type="compositionally biased region" description="Basic and acidic residues" evidence="1">
    <location>
        <begin position="46"/>
        <end position="57"/>
    </location>
</feature>
<evidence type="ECO:0000256" key="2">
    <source>
        <dbReference type="SAM" id="SignalP"/>
    </source>
</evidence>
<comment type="caution">
    <text evidence="3">The sequence shown here is derived from an EMBL/GenBank/DDBJ whole genome shotgun (WGS) entry which is preliminary data.</text>
</comment>
<feature type="signal peptide" evidence="2">
    <location>
        <begin position="1"/>
        <end position="34"/>
    </location>
</feature>
<protein>
    <submittedName>
        <fullName evidence="3">Uncharacterized protein</fullName>
    </submittedName>
</protein>
<evidence type="ECO:0000256" key="1">
    <source>
        <dbReference type="SAM" id="MobiDB-lite"/>
    </source>
</evidence>
<proteinExistence type="predicted"/>
<organism evidence="3 4">
    <name type="scientific">Mucilaginibacter calamicampi</name>
    <dbReference type="NCBI Taxonomy" id="1302352"/>
    <lineage>
        <taxon>Bacteria</taxon>
        <taxon>Pseudomonadati</taxon>
        <taxon>Bacteroidota</taxon>
        <taxon>Sphingobacteriia</taxon>
        <taxon>Sphingobacteriales</taxon>
        <taxon>Sphingobacteriaceae</taxon>
        <taxon>Mucilaginibacter</taxon>
    </lineage>
</organism>
<sequence>MQSPRKKSFKKITKYVLAGALTFGLTQISASVMAQSAPPAPPPPDKVFKKVGADLKRINPFKKGKTPPAPGAKAGLPSPGTPPAGGPPAPPNPLNLFKKKPAAPPKPPGA</sequence>
<accession>A0ABW2YTY5</accession>
<keyword evidence="4" id="KW-1185">Reference proteome</keyword>
<feature type="chain" id="PRO_5047226383" evidence="2">
    <location>
        <begin position="35"/>
        <end position="110"/>
    </location>
</feature>
<reference evidence="4" key="1">
    <citation type="journal article" date="2019" name="Int. J. Syst. Evol. Microbiol.">
        <title>The Global Catalogue of Microorganisms (GCM) 10K type strain sequencing project: providing services to taxonomists for standard genome sequencing and annotation.</title>
        <authorList>
            <consortium name="The Broad Institute Genomics Platform"/>
            <consortium name="The Broad Institute Genome Sequencing Center for Infectious Disease"/>
            <person name="Wu L."/>
            <person name="Ma J."/>
        </authorList>
    </citation>
    <scope>NUCLEOTIDE SEQUENCE [LARGE SCALE GENOMIC DNA]</scope>
    <source>
        <strain evidence="4">CCUG 63418</strain>
    </source>
</reference>
<dbReference type="RefSeq" id="WP_377097608.1">
    <property type="nucleotide sequence ID" value="NZ_JBHTHU010000002.1"/>
</dbReference>
<gene>
    <name evidence="3" type="ORF">ACFQZS_04220</name>
</gene>
<dbReference type="Proteomes" id="UP001596958">
    <property type="component" value="Unassembled WGS sequence"/>
</dbReference>
<evidence type="ECO:0000313" key="3">
    <source>
        <dbReference type="EMBL" id="MFD0749335.1"/>
    </source>
</evidence>
<name>A0ABW2YTY5_9SPHI</name>
<dbReference type="EMBL" id="JBHTHU010000002">
    <property type="protein sequence ID" value="MFD0749335.1"/>
    <property type="molecule type" value="Genomic_DNA"/>
</dbReference>
<keyword evidence="2" id="KW-0732">Signal</keyword>